<proteinExistence type="predicted"/>
<protein>
    <recommendedName>
        <fullName evidence="3">DUF4367 domain-containing protein</fullName>
    </recommendedName>
</protein>
<organism evidence="1 2">
    <name type="scientific">Fictibacillus macauensis ZFHKF-1</name>
    <dbReference type="NCBI Taxonomy" id="1196324"/>
    <lineage>
        <taxon>Bacteria</taxon>
        <taxon>Bacillati</taxon>
        <taxon>Bacillota</taxon>
        <taxon>Bacilli</taxon>
        <taxon>Bacillales</taxon>
        <taxon>Fictibacillaceae</taxon>
        <taxon>Fictibacillus</taxon>
    </lineage>
</organism>
<dbReference type="OrthoDB" id="2967917at2"/>
<evidence type="ECO:0000313" key="1">
    <source>
        <dbReference type="EMBL" id="EIT84123.1"/>
    </source>
</evidence>
<dbReference type="Proteomes" id="UP000004080">
    <property type="component" value="Unassembled WGS sequence"/>
</dbReference>
<dbReference type="AlphaFoldDB" id="I8UBG0"/>
<evidence type="ECO:0000313" key="2">
    <source>
        <dbReference type="Proteomes" id="UP000004080"/>
    </source>
</evidence>
<keyword evidence="2" id="KW-1185">Reference proteome</keyword>
<evidence type="ECO:0008006" key="3">
    <source>
        <dbReference type="Google" id="ProtNLM"/>
    </source>
</evidence>
<gene>
    <name evidence="1" type="ORF">A374_17124</name>
</gene>
<comment type="caution">
    <text evidence="1">The sequence shown here is derived from an EMBL/GenBank/DDBJ whole genome shotgun (WGS) entry which is preliminary data.</text>
</comment>
<dbReference type="PROSITE" id="PS51257">
    <property type="entry name" value="PROKAR_LIPOPROTEIN"/>
    <property type="match status" value="1"/>
</dbReference>
<sequence>MKRAGVFVAAGLLLLLTACRGTEVADGDMKLDVSYKKGQYPRSYKPISMDEAQDVLPFKPHFPEAIPYAFKTPNVVITDWGQKKKVQVSADYERKTAQDEKGYITYQAFNHKNLVSDMISEKKYNETLELANGATAYYAYYGTYAELFWKIDEEEYDLRHMFATNYNEKQLKSELVKTANSID</sequence>
<name>I8UBG0_9BACL</name>
<dbReference type="PATRIC" id="fig|1196324.3.peg.3497"/>
<accession>I8UBG0</accession>
<dbReference type="RefSeq" id="WP_007203494.1">
    <property type="nucleotide sequence ID" value="NZ_AKKV01000040.1"/>
</dbReference>
<reference evidence="1 2" key="1">
    <citation type="journal article" date="2012" name="J. Bacteriol.">
        <title>Genome of Bacillus macauensis ZFHKF-1, a Long-Chain-Forming Bacterium.</title>
        <authorList>
            <person name="Cai L."/>
            <person name="Zhang T."/>
        </authorList>
    </citation>
    <scope>NUCLEOTIDE SEQUENCE [LARGE SCALE GENOMIC DNA]</scope>
    <source>
        <strain evidence="1 2">ZFHKF-1</strain>
    </source>
</reference>
<dbReference type="EMBL" id="AKKV01000040">
    <property type="protein sequence ID" value="EIT84123.1"/>
    <property type="molecule type" value="Genomic_DNA"/>
</dbReference>